<feature type="region of interest" description="Disordered" evidence="1">
    <location>
        <begin position="60"/>
        <end position="81"/>
    </location>
</feature>
<evidence type="ECO:0000313" key="2">
    <source>
        <dbReference type="EMBL" id="WCT12100.1"/>
    </source>
</evidence>
<name>A0ABY7T7J8_9SPHI</name>
<dbReference type="EMBL" id="CP117167">
    <property type="protein sequence ID" value="WCT12100.1"/>
    <property type="molecule type" value="Genomic_DNA"/>
</dbReference>
<keyword evidence="3" id="KW-1185">Reference proteome</keyword>
<reference evidence="2 3" key="1">
    <citation type="submission" date="2023-02" db="EMBL/GenBank/DDBJ databases">
        <title>Genome sequence of Mucilaginibacter jinjuensis strain KACC 16571.</title>
        <authorList>
            <person name="Kim S."/>
            <person name="Heo J."/>
            <person name="Kwon S.-W."/>
        </authorList>
    </citation>
    <scope>NUCLEOTIDE SEQUENCE [LARGE SCALE GENOMIC DNA]</scope>
    <source>
        <strain evidence="2 3">KACC 16571</strain>
    </source>
</reference>
<dbReference type="RefSeq" id="WP_273630342.1">
    <property type="nucleotide sequence ID" value="NZ_CP117167.1"/>
</dbReference>
<accession>A0ABY7T7J8</accession>
<feature type="compositionally biased region" description="Basic and acidic residues" evidence="1">
    <location>
        <begin position="68"/>
        <end position="81"/>
    </location>
</feature>
<protein>
    <submittedName>
        <fullName evidence="2">Uncharacterized protein</fullName>
    </submittedName>
</protein>
<dbReference type="Proteomes" id="UP001216139">
    <property type="component" value="Chromosome"/>
</dbReference>
<proteinExistence type="predicted"/>
<organism evidence="2 3">
    <name type="scientific">Mucilaginibacter jinjuensis</name>
    <dbReference type="NCBI Taxonomy" id="1176721"/>
    <lineage>
        <taxon>Bacteria</taxon>
        <taxon>Pseudomonadati</taxon>
        <taxon>Bacteroidota</taxon>
        <taxon>Sphingobacteriia</taxon>
        <taxon>Sphingobacteriales</taxon>
        <taxon>Sphingobacteriaceae</taxon>
        <taxon>Mucilaginibacter</taxon>
    </lineage>
</organism>
<gene>
    <name evidence="2" type="ORF">PQO05_25570</name>
</gene>
<evidence type="ECO:0000313" key="3">
    <source>
        <dbReference type="Proteomes" id="UP001216139"/>
    </source>
</evidence>
<evidence type="ECO:0000256" key="1">
    <source>
        <dbReference type="SAM" id="MobiDB-lite"/>
    </source>
</evidence>
<sequence>MDLQTEKLELIKQLLEVNDPDVLCEIKAVLKRNSTDFYHYLPDAVKQSIEAGLRDIENGNFHSHRHVPHELETHYGVHEHH</sequence>